<dbReference type="PANTHER" id="PTHR46889">
    <property type="entry name" value="TRANSPOSASE INSF FOR INSERTION SEQUENCE IS3B-RELATED"/>
    <property type="match status" value="1"/>
</dbReference>
<dbReference type="InterPro" id="IPR036397">
    <property type="entry name" value="RNaseH_sf"/>
</dbReference>
<protein>
    <submittedName>
        <fullName evidence="4">IS3 family transposase</fullName>
    </submittedName>
</protein>
<name>A0ABV1SL16_9RHOB</name>
<dbReference type="RefSeq" id="WP_350938976.1">
    <property type="nucleotide sequence ID" value="NZ_JAYWLC010000021.1"/>
</dbReference>
<gene>
    <name evidence="4" type="ORF">VSX56_17680</name>
</gene>
<organism evidence="4 5">
    <name type="scientific">Thioclava kandeliae</name>
    <dbReference type="NCBI Taxonomy" id="3070818"/>
    <lineage>
        <taxon>Bacteria</taxon>
        <taxon>Pseudomonadati</taxon>
        <taxon>Pseudomonadota</taxon>
        <taxon>Alphaproteobacteria</taxon>
        <taxon>Rhodobacterales</taxon>
        <taxon>Paracoccaceae</taxon>
        <taxon>Thioclava</taxon>
    </lineage>
</organism>
<dbReference type="Gene3D" id="3.30.420.10">
    <property type="entry name" value="Ribonuclease H-like superfamily/Ribonuclease H"/>
    <property type="match status" value="1"/>
</dbReference>
<feature type="region of interest" description="Disordered" evidence="1">
    <location>
        <begin position="181"/>
        <end position="209"/>
    </location>
</feature>
<dbReference type="EMBL" id="JAYWLC010000021">
    <property type="protein sequence ID" value="MER5173599.1"/>
    <property type="molecule type" value="Genomic_DNA"/>
</dbReference>
<dbReference type="InterPro" id="IPR025948">
    <property type="entry name" value="HTH-like_dom"/>
</dbReference>
<evidence type="ECO:0000313" key="4">
    <source>
        <dbReference type="EMBL" id="MER5173599.1"/>
    </source>
</evidence>
<evidence type="ECO:0000256" key="1">
    <source>
        <dbReference type="SAM" id="MobiDB-lite"/>
    </source>
</evidence>
<comment type="caution">
    <text evidence="4">The sequence shown here is derived from an EMBL/GenBank/DDBJ whole genome shotgun (WGS) entry which is preliminary data.</text>
</comment>
<feature type="compositionally biased region" description="Basic and acidic residues" evidence="1">
    <location>
        <begin position="188"/>
        <end position="209"/>
    </location>
</feature>
<feature type="domain" description="HTH-like" evidence="3">
    <location>
        <begin position="35"/>
        <end position="91"/>
    </location>
</feature>
<reference evidence="4 5" key="1">
    <citation type="submission" date="2024-01" db="EMBL/GenBank/DDBJ databases">
        <authorList>
            <person name="Deng Y."/>
            <person name="Su J."/>
        </authorList>
    </citation>
    <scope>NUCLEOTIDE SEQUENCE [LARGE SCALE GENOMIC DNA]</scope>
    <source>
        <strain evidence="4 5">CPCC 100088</strain>
    </source>
</reference>
<dbReference type="InterPro" id="IPR012337">
    <property type="entry name" value="RNaseH-like_sf"/>
</dbReference>
<evidence type="ECO:0000259" key="2">
    <source>
        <dbReference type="Pfam" id="PF00665"/>
    </source>
</evidence>
<dbReference type="Pfam" id="PF13276">
    <property type="entry name" value="HTH_21"/>
    <property type="match status" value="1"/>
</dbReference>
<dbReference type="Pfam" id="PF00665">
    <property type="entry name" value="rve"/>
    <property type="match status" value="1"/>
</dbReference>
<accession>A0ABV1SL16</accession>
<dbReference type="InterPro" id="IPR001584">
    <property type="entry name" value="Integrase_cat-core"/>
</dbReference>
<feature type="domain" description="Integrase catalytic" evidence="2">
    <location>
        <begin position="112"/>
        <end position="167"/>
    </location>
</feature>
<dbReference type="Proteomes" id="UP001438953">
    <property type="component" value="Unassembled WGS sequence"/>
</dbReference>
<proteinExistence type="predicted"/>
<dbReference type="PANTHER" id="PTHR46889:SF7">
    <property type="entry name" value="TRANSPOSASE FOR INSERTION SEQUENCE ELEMENT IS904"/>
    <property type="match status" value="1"/>
</dbReference>
<evidence type="ECO:0000313" key="5">
    <source>
        <dbReference type="Proteomes" id="UP001438953"/>
    </source>
</evidence>
<reference evidence="4 5" key="2">
    <citation type="submission" date="2024-06" db="EMBL/GenBank/DDBJ databases">
        <title>Thioclava kandeliae sp. nov. from a rhizosphere soil sample of Kandelia candel in a mangrove.</title>
        <authorList>
            <person name="Mu T."/>
        </authorList>
    </citation>
    <scope>NUCLEOTIDE SEQUENCE [LARGE SCALE GENOMIC DNA]</scope>
    <source>
        <strain evidence="4 5">CPCC 100088</strain>
    </source>
</reference>
<sequence>MIAPHPPELSILRQCALLGLSRLAFYSPSRSEPPLNLALMKLVDARFMETPFYGSRHMARHLRNQGYCLWRKRVRRLMARMDLRAVYQKPRTSRPHPSKRKYRYLFLDLPGARPDHVWCVEITYILMQRGFRYLLAIMDRATRRVLSWRLSNAMDVEFCIEALEETATAWKARDIHHGLKPSVHKPTLHGDPRRRNFEDIGGRARQMDG</sequence>
<keyword evidence="5" id="KW-1185">Reference proteome</keyword>
<evidence type="ECO:0000259" key="3">
    <source>
        <dbReference type="Pfam" id="PF13276"/>
    </source>
</evidence>
<dbReference type="InterPro" id="IPR050900">
    <property type="entry name" value="Transposase_IS3/IS150/IS904"/>
</dbReference>
<dbReference type="SUPFAM" id="SSF53098">
    <property type="entry name" value="Ribonuclease H-like"/>
    <property type="match status" value="1"/>
</dbReference>